<comment type="subcellular location">
    <subcellularLocation>
        <location evidence="1">Membrane</location>
        <topology evidence="1">Multi-pass membrane protein</topology>
    </subcellularLocation>
</comment>
<dbReference type="GO" id="GO:0016020">
    <property type="term" value="C:membrane"/>
    <property type="evidence" value="ECO:0007669"/>
    <property type="project" value="UniProtKB-SubCell"/>
</dbReference>
<dbReference type="Proteomes" id="UP000288859">
    <property type="component" value="Unassembled WGS sequence"/>
</dbReference>
<keyword evidence="4 5" id="KW-0472">Membrane</keyword>
<feature type="transmembrane region" description="Helical" evidence="5">
    <location>
        <begin position="34"/>
        <end position="54"/>
    </location>
</feature>
<evidence type="ECO:0000256" key="3">
    <source>
        <dbReference type="ARBA" id="ARBA00022989"/>
    </source>
</evidence>
<feature type="transmembrane region" description="Helical" evidence="5">
    <location>
        <begin position="221"/>
        <end position="246"/>
    </location>
</feature>
<evidence type="ECO:0000313" key="6">
    <source>
        <dbReference type="EMBL" id="RVX67130.1"/>
    </source>
</evidence>
<protein>
    <submittedName>
        <fullName evidence="6">Uncharacterized protein</fullName>
    </submittedName>
</protein>
<evidence type="ECO:0000256" key="2">
    <source>
        <dbReference type="ARBA" id="ARBA00022692"/>
    </source>
</evidence>
<evidence type="ECO:0000256" key="4">
    <source>
        <dbReference type="ARBA" id="ARBA00023136"/>
    </source>
</evidence>
<dbReference type="Pfam" id="PF04193">
    <property type="entry name" value="PQ-loop"/>
    <property type="match status" value="1"/>
</dbReference>
<dbReference type="EMBL" id="NAJM01000051">
    <property type="protein sequence ID" value="RVX67130.1"/>
    <property type="molecule type" value="Genomic_DNA"/>
</dbReference>
<dbReference type="AlphaFoldDB" id="A0A438MTU9"/>
<keyword evidence="3 5" id="KW-1133">Transmembrane helix</keyword>
<evidence type="ECO:0000256" key="5">
    <source>
        <dbReference type="SAM" id="Phobius"/>
    </source>
</evidence>
<name>A0A438MTU9_EXOME</name>
<dbReference type="InterPro" id="IPR006603">
    <property type="entry name" value="PQ-loop_rpt"/>
</dbReference>
<evidence type="ECO:0000256" key="1">
    <source>
        <dbReference type="ARBA" id="ARBA00004141"/>
    </source>
</evidence>
<dbReference type="OrthoDB" id="19344at2759"/>
<comment type="caution">
    <text evidence="6">The sequence shown here is derived from an EMBL/GenBank/DDBJ whole genome shotgun (WGS) entry which is preliminary data.</text>
</comment>
<feature type="transmembrane region" description="Helical" evidence="5">
    <location>
        <begin position="66"/>
        <end position="90"/>
    </location>
</feature>
<feature type="transmembrane region" description="Helical" evidence="5">
    <location>
        <begin position="266"/>
        <end position="289"/>
    </location>
</feature>
<organism evidence="6 7">
    <name type="scientific">Exophiala mesophila</name>
    <name type="common">Black yeast-like fungus</name>
    <dbReference type="NCBI Taxonomy" id="212818"/>
    <lineage>
        <taxon>Eukaryota</taxon>
        <taxon>Fungi</taxon>
        <taxon>Dikarya</taxon>
        <taxon>Ascomycota</taxon>
        <taxon>Pezizomycotina</taxon>
        <taxon>Eurotiomycetes</taxon>
        <taxon>Chaetothyriomycetidae</taxon>
        <taxon>Chaetothyriales</taxon>
        <taxon>Herpotrichiellaceae</taxon>
        <taxon>Exophiala</taxon>
    </lineage>
</organism>
<keyword evidence="2 5" id="KW-0812">Transmembrane</keyword>
<accession>A0A438MTU9</accession>
<dbReference type="SMART" id="SM00679">
    <property type="entry name" value="CTNS"/>
    <property type="match status" value="1"/>
</dbReference>
<proteinExistence type="predicted"/>
<sequence length="313" mass="34408">MGFWNGNLRNSPLDVATDLEVLTTQPRFHQTNPFSSVILVAIVAAYLPQIARIIRHGSTQGISPYYILFNAIYSNIQFAHTLLFTAYAYPTTEEPVLALVGDGRLTGSRALGGILGLLQVALQWSCSITLTSLFGSYPCHSRPESFSNNKANTAIAAIAFTHAALFLFPAMFIALPEPSPREMGTAIFIGFTLIVNTWVALFFVLWQFYPQYLEMRRISGAPGALSVVSLALQAVVIIAIAVRWLLRLGAPTWGDQSVPLWYWYKWGNLPFNYILHGIGCAVLLSAYLVTWHGGGRHDLETEEAPLLASNSAA</sequence>
<feature type="transmembrane region" description="Helical" evidence="5">
    <location>
        <begin position="187"/>
        <end position="209"/>
    </location>
</feature>
<reference evidence="6 7" key="1">
    <citation type="submission" date="2017-03" db="EMBL/GenBank/DDBJ databases">
        <title>Genomes of endolithic fungi from Antarctica.</title>
        <authorList>
            <person name="Coleine C."/>
            <person name="Masonjones S."/>
            <person name="Stajich J.E."/>
        </authorList>
    </citation>
    <scope>NUCLEOTIDE SEQUENCE [LARGE SCALE GENOMIC DNA]</scope>
    <source>
        <strain evidence="6 7">CCFEE 6314</strain>
    </source>
</reference>
<evidence type="ECO:0000313" key="7">
    <source>
        <dbReference type="Proteomes" id="UP000288859"/>
    </source>
</evidence>
<feature type="transmembrane region" description="Helical" evidence="5">
    <location>
        <begin position="154"/>
        <end position="175"/>
    </location>
</feature>
<dbReference type="Gene3D" id="1.20.1280.290">
    <property type="match status" value="1"/>
</dbReference>
<gene>
    <name evidence="6" type="ORF">B0A52_08564</name>
</gene>